<sequence>MKMSGWSLVALLLTAAVGLKLQDRGNFSLSDLPVCSGKLLAKVVGNDHWQCDSLSGAKGEEAENKCSESYDTDSGKTAYMQCKVSERGPSEFNCLATTPCQPPTGPTVPSSCGSLDPMTFGTGKSQFVKIIDWDKGTSANNGVTFDATKDCINDLFAQNGGVWLMEVSKDGTTFHEWSVYKQIQVRDGFDARGYIYKWKSSNNKLNKQFELYSDVNDAISGTSKWNKCNYDDNNAGFGRDCCCRASSKSFEPNKGGGGWGFFAPSKYRKNIRWSKIRFSMPIKPLPVPTGPTVPSSCGSLDPMTFGTGKSQFVKIIDWDKGTSANNGVTFDATKDCINDLFAQNGGVWLMEVSKDGTTFHEWSVYKQIQVRDGFDARGYIYKWKSSNNKLNKQFELYSDVNDAISGTSKWNKCNYDDNNAGFGRDCCCRASSKSFEPNKGGGGWGFFAPSKYRKNIRWSKIRFSMPIKPL</sequence>
<keyword evidence="2" id="KW-0067">ATP-binding</keyword>
<gene>
    <name evidence="2" type="ORF">SCF082_LOCUS1996</name>
</gene>
<keyword evidence="2" id="KW-0378">Hydrolase</keyword>
<proteinExistence type="predicted"/>
<keyword evidence="1" id="KW-0732">Signal</keyword>
<feature type="chain" id="PRO_5045194620" evidence="1">
    <location>
        <begin position="19"/>
        <end position="470"/>
    </location>
</feature>
<protein>
    <submittedName>
        <fullName evidence="2">ATP-dependent RNA helicase DDX23</fullName>
    </submittedName>
</protein>
<keyword evidence="3" id="KW-1185">Reference proteome</keyword>
<evidence type="ECO:0000256" key="1">
    <source>
        <dbReference type="SAM" id="SignalP"/>
    </source>
</evidence>
<dbReference type="GO" id="GO:0004386">
    <property type="term" value="F:helicase activity"/>
    <property type="evidence" value="ECO:0007669"/>
    <property type="project" value="UniProtKB-KW"/>
</dbReference>
<dbReference type="EMBL" id="CAXAMM010000991">
    <property type="protein sequence ID" value="CAK8989851.1"/>
    <property type="molecule type" value="Genomic_DNA"/>
</dbReference>
<evidence type="ECO:0000313" key="2">
    <source>
        <dbReference type="EMBL" id="CAK8989851.1"/>
    </source>
</evidence>
<feature type="signal peptide" evidence="1">
    <location>
        <begin position="1"/>
        <end position="18"/>
    </location>
</feature>
<organism evidence="2 3">
    <name type="scientific">Durusdinium trenchii</name>
    <dbReference type="NCBI Taxonomy" id="1381693"/>
    <lineage>
        <taxon>Eukaryota</taxon>
        <taxon>Sar</taxon>
        <taxon>Alveolata</taxon>
        <taxon>Dinophyceae</taxon>
        <taxon>Suessiales</taxon>
        <taxon>Symbiodiniaceae</taxon>
        <taxon>Durusdinium</taxon>
    </lineage>
</organism>
<name>A0ABP0HI10_9DINO</name>
<accession>A0ABP0HI10</accession>
<dbReference type="Proteomes" id="UP001642464">
    <property type="component" value="Unassembled WGS sequence"/>
</dbReference>
<comment type="caution">
    <text evidence="2">The sequence shown here is derived from an EMBL/GenBank/DDBJ whole genome shotgun (WGS) entry which is preliminary data.</text>
</comment>
<keyword evidence="2" id="KW-0547">Nucleotide-binding</keyword>
<reference evidence="2 3" key="1">
    <citation type="submission" date="2024-02" db="EMBL/GenBank/DDBJ databases">
        <authorList>
            <person name="Chen Y."/>
            <person name="Shah S."/>
            <person name="Dougan E. K."/>
            <person name="Thang M."/>
            <person name="Chan C."/>
        </authorList>
    </citation>
    <scope>NUCLEOTIDE SEQUENCE [LARGE SCALE GENOMIC DNA]</scope>
</reference>
<keyword evidence="2" id="KW-0347">Helicase</keyword>
<evidence type="ECO:0000313" key="3">
    <source>
        <dbReference type="Proteomes" id="UP001642464"/>
    </source>
</evidence>